<evidence type="ECO:0000256" key="12">
    <source>
        <dbReference type="PIRNR" id="PIRNR037125"/>
    </source>
</evidence>
<organism evidence="17 18">
    <name type="scientific">Ramazzottius varieornatus</name>
    <name type="common">Water bear</name>
    <name type="synonym">Tardigrade</name>
    <dbReference type="NCBI Taxonomy" id="947166"/>
    <lineage>
        <taxon>Eukaryota</taxon>
        <taxon>Metazoa</taxon>
        <taxon>Ecdysozoa</taxon>
        <taxon>Tardigrada</taxon>
        <taxon>Eutardigrada</taxon>
        <taxon>Parachela</taxon>
        <taxon>Hypsibioidea</taxon>
        <taxon>Ramazzottiidae</taxon>
        <taxon>Ramazzottius</taxon>
    </lineage>
</organism>
<keyword evidence="5" id="KW-0540">Nuclease</keyword>
<feature type="compositionally biased region" description="Polar residues" evidence="14">
    <location>
        <begin position="152"/>
        <end position="170"/>
    </location>
</feature>
<evidence type="ECO:0000256" key="5">
    <source>
        <dbReference type="ARBA" id="ARBA00022722"/>
    </source>
</evidence>
<sequence length="455" mass="50964">MDPFRSPELRVGHLVVDAGGFIKHVEILNLGEKIYTLHEVVAEIRDKVTRERLAVLPYELHFREPPVELIRMVTEFAKKTGDYASLSATDIKVMALTLLLEQENGGLDHIHLEPSKIRTFVHSASSSVTAEAVRQSGSTPGFFLPKADEKSLQSSRKNSESVTVDSSQPINGVDEINQRLAQLDTEAEPQAEPEATPFSDPDDWSSSEEADNGQIRDEQQPDERLSEGVKEETEENKDGEAHEDDDDVGWITPQNVKSIYKKMGMEKEAPSKECKVACLTTDFSVQNVMMQMGMRVIGVDGFLIKSLRSYVFRCFACFKVTHNMAKKFCPSCGNSTLKRVCMTVDKNGKPKYHISTKRPINIRGTKFSLPLPKGGKHAVNPLLCEDQPQPHFCASKKALEKLNVFDPDYVARDSPFLLNDLTSRASLLGRRGPSKFCETQPWMTKNPNAARRPRK</sequence>
<feature type="region of interest" description="Disordered" evidence="14">
    <location>
        <begin position="131"/>
        <end position="172"/>
    </location>
</feature>
<evidence type="ECO:0000256" key="2">
    <source>
        <dbReference type="ARBA" id="ARBA00005858"/>
    </source>
</evidence>
<reference evidence="17 18" key="1">
    <citation type="journal article" date="2016" name="Nat. Commun.">
        <title>Extremotolerant tardigrade genome and improved radiotolerance of human cultured cells by tardigrade-unique protein.</title>
        <authorList>
            <person name="Hashimoto T."/>
            <person name="Horikawa D.D."/>
            <person name="Saito Y."/>
            <person name="Kuwahara H."/>
            <person name="Kozuka-Hata H."/>
            <person name="Shin-I T."/>
            <person name="Minakuchi Y."/>
            <person name="Ohishi K."/>
            <person name="Motoyama A."/>
            <person name="Aizu T."/>
            <person name="Enomoto A."/>
            <person name="Kondo K."/>
            <person name="Tanaka S."/>
            <person name="Hara Y."/>
            <person name="Koshikawa S."/>
            <person name="Sagara H."/>
            <person name="Miura T."/>
            <person name="Yokobori S."/>
            <person name="Miyagawa K."/>
            <person name="Suzuki Y."/>
            <person name="Kubo T."/>
            <person name="Oyama M."/>
            <person name="Kohara Y."/>
            <person name="Fujiyama A."/>
            <person name="Arakawa K."/>
            <person name="Katayama T."/>
            <person name="Toyoda A."/>
            <person name="Kunieda T."/>
        </authorList>
    </citation>
    <scope>NUCLEOTIDE SEQUENCE [LARGE SCALE GENOMIC DNA]</scope>
    <source>
        <strain evidence="17 18">YOKOZUNA-1</strain>
    </source>
</reference>
<evidence type="ECO:0000256" key="7">
    <source>
        <dbReference type="ARBA" id="ARBA00022771"/>
    </source>
</evidence>
<comment type="function">
    <text evidence="11">May play a role in mRNA degradation. Endonuclease required for processing of 20S pre-rRNA precursor and biogenesis of 40S ribosomal subunits.</text>
</comment>
<evidence type="ECO:0000256" key="10">
    <source>
        <dbReference type="ARBA" id="ARBA00023242"/>
    </source>
</evidence>
<dbReference type="Gene3D" id="3.40.50.1010">
    <property type="entry name" value="5'-nuclease"/>
    <property type="match status" value="1"/>
</dbReference>
<dbReference type="GO" id="GO:0005634">
    <property type="term" value="C:nucleus"/>
    <property type="evidence" value="ECO:0007669"/>
    <property type="project" value="UniProtKB-SubCell"/>
</dbReference>
<feature type="compositionally biased region" description="Basic and acidic residues" evidence="14">
    <location>
        <begin position="214"/>
        <end position="240"/>
    </location>
</feature>
<dbReference type="InterPro" id="IPR039907">
    <property type="entry name" value="NOB1"/>
</dbReference>
<feature type="binding site" evidence="13">
    <location>
        <position position="329"/>
    </location>
    <ligand>
        <name>Zn(2+)</name>
        <dbReference type="ChEBI" id="CHEBI:29105"/>
    </ligand>
</feature>
<evidence type="ECO:0000256" key="9">
    <source>
        <dbReference type="ARBA" id="ARBA00022833"/>
    </source>
</evidence>
<gene>
    <name evidence="17" type="primary">RvY_15196-1</name>
    <name evidence="17" type="synonym">RvY_15196.1</name>
    <name evidence="17" type="ORF">RvY_15196</name>
</gene>
<keyword evidence="8" id="KW-0378">Hydrolase</keyword>
<dbReference type="STRING" id="947166.A0A1D1W0Z6"/>
<accession>A0A1D1W0Z6</accession>
<protein>
    <recommendedName>
        <fullName evidence="3 12">RNA-binding protein NOB1</fullName>
    </recommendedName>
</protein>
<evidence type="ECO:0000256" key="11">
    <source>
        <dbReference type="ARBA" id="ARBA00045628"/>
    </source>
</evidence>
<feature type="binding site" evidence="13">
    <location>
        <position position="314"/>
    </location>
    <ligand>
        <name>Zn(2+)</name>
        <dbReference type="ChEBI" id="CHEBI:29105"/>
    </ligand>
</feature>
<dbReference type="Pfam" id="PF17146">
    <property type="entry name" value="PIN_6"/>
    <property type="match status" value="1"/>
</dbReference>
<dbReference type="CDD" id="cd09876">
    <property type="entry name" value="PIN_Nob1-like"/>
    <property type="match status" value="1"/>
</dbReference>
<dbReference type="PANTHER" id="PTHR12814">
    <property type="entry name" value="RNA-BINDING PROTEIN NOB1"/>
    <property type="match status" value="1"/>
</dbReference>
<proteinExistence type="inferred from homology"/>
<keyword evidence="6 12" id="KW-0479">Metal-binding</keyword>
<dbReference type="Pfam" id="PF08772">
    <property type="entry name" value="Zn_ribbon_NOB1"/>
    <property type="match status" value="1"/>
</dbReference>
<feature type="binding site" evidence="13">
    <location>
        <position position="317"/>
    </location>
    <ligand>
        <name>Zn(2+)</name>
        <dbReference type="ChEBI" id="CHEBI:29105"/>
    </ligand>
</feature>
<dbReference type="EMBL" id="BDGG01000011">
    <property type="protein sequence ID" value="GAV05004.1"/>
    <property type="molecule type" value="Genomic_DNA"/>
</dbReference>
<evidence type="ECO:0000256" key="4">
    <source>
        <dbReference type="ARBA" id="ARBA00022553"/>
    </source>
</evidence>
<evidence type="ECO:0000259" key="16">
    <source>
        <dbReference type="Pfam" id="PF17146"/>
    </source>
</evidence>
<dbReference type="AlphaFoldDB" id="A0A1D1W0Z6"/>
<dbReference type="InterPro" id="IPR036283">
    <property type="entry name" value="NOB1_Zf-like_sf"/>
</dbReference>
<dbReference type="GO" id="GO:0008270">
    <property type="term" value="F:zinc ion binding"/>
    <property type="evidence" value="ECO:0007669"/>
    <property type="project" value="UniProtKB-KW"/>
</dbReference>
<name>A0A1D1W0Z6_RAMVA</name>
<dbReference type="GO" id="GO:0030490">
    <property type="term" value="P:maturation of SSU-rRNA"/>
    <property type="evidence" value="ECO:0007669"/>
    <property type="project" value="TreeGrafter"/>
</dbReference>
<keyword evidence="10 12" id="KW-0539">Nucleus</keyword>
<feature type="domain" description="Nin one binding (NOB1) Zn-ribbon-like" evidence="15">
    <location>
        <begin position="304"/>
        <end position="375"/>
    </location>
</feature>
<dbReference type="GO" id="GO:0030688">
    <property type="term" value="C:preribosome, small subunit precursor"/>
    <property type="evidence" value="ECO:0007669"/>
    <property type="project" value="TreeGrafter"/>
</dbReference>
<feature type="domain" description="Ribonuclease PIN" evidence="16">
    <location>
        <begin position="14"/>
        <end position="99"/>
    </location>
</feature>
<feature type="region of interest" description="Disordered" evidence="14">
    <location>
        <begin position="185"/>
        <end position="250"/>
    </location>
</feature>
<comment type="similarity">
    <text evidence="2 12">Belongs to the NOB1 family.</text>
</comment>
<dbReference type="FunFam" id="3.40.50.1010:FF:000018">
    <property type="entry name" value="RNA-binding protein NOB1"/>
    <property type="match status" value="1"/>
</dbReference>
<evidence type="ECO:0000259" key="15">
    <source>
        <dbReference type="Pfam" id="PF08772"/>
    </source>
</evidence>
<evidence type="ECO:0000256" key="1">
    <source>
        <dbReference type="ARBA" id="ARBA00004123"/>
    </source>
</evidence>
<dbReference type="Gene3D" id="6.20.210.10">
    <property type="entry name" value="Nin one binding (NOB1), Zn-ribbon-like"/>
    <property type="match status" value="1"/>
</dbReference>
<dbReference type="GO" id="GO:0016787">
    <property type="term" value="F:hydrolase activity"/>
    <property type="evidence" value="ECO:0007669"/>
    <property type="project" value="UniProtKB-KW"/>
</dbReference>
<keyword evidence="9 12" id="KW-0862">Zinc</keyword>
<evidence type="ECO:0000313" key="17">
    <source>
        <dbReference type="EMBL" id="GAV05004.1"/>
    </source>
</evidence>
<dbReference type="OrthoDB" id="446759at2759"/>
<evidence type="ECO:0000256" key="6">
    <source>
        <dbReference type="ARBA" id="ARBA00022723"/>
    </source>
</evidence>
<dbReference type="InterPro" id="IPR014881">
    <property type="entry name" value="NOB1_Zn-bd"/>
</dbReference>
<dbReference type="PANTHER" id="PTHR12814:SF2">
    <property type="entry name" value="RNA-BINDING PROTEIN NOB1"/>
    <property type="match status" value="1"/>
</dbReference>
<evidence type="ECO:0000256" key="13">
    <source>
        <dbReference type="PIRSR" id="PIRSR037125-1"/>
    </source>
</evidence>
<dbReference type="GO" id="GO:0004521">
    <property type="term" value="F:RNA endonuclease activity"/>
    <property type="evidence" value="ECO:0007669"/>
    <property type="project" value="UniProtKB-UniRule"/>
</dbReference>
<dbReference type="SUPFAM" id="SSF144206">
    <property type="entry name" value="NOB1 zinc finger-like"/>
    <property type="match status" value="1"/>
</dbReference>
<dbReference type="InterPro" id="IPR017117">
    <property type="entry name" value="Nob1_euk"/>
</dbReference>
<evidence type="ECO:0000256" key="14">
    <source>
        <dbReference type="SAM" id="MobiDB-lite"/>
    </source>
</evidence>
<feature type="binding site" evidence="13">
    <location>
        <position position="332"/>
    </location>
    <ligand>
        <name>Zn(2+)</name>
        <dbReference type="ChEBI" id="CHEBI:29105"/>
    </ligand>
</feature>
<keyword evidence="4" id="KW-0597">Phosphoprotein</keyword>
<evidence type="ECO:0000256" key="8">
    <source>
        <dbReference type="ARBA" id="ARBA00022801"/>
    </source>
</evidence>
<comment type="subcellular location">
    <subcellularLocation>
        <location evidence="1 12">Nucleus</location>
    </subcellularLocation>
</comment>
<dbReference type="PIRSF" id="PIRSF037125">
    <property type="entry name" value="D-site_20S_pre-rRNA_nuclease"/>
    <property type="match status" value="1"/>
</dbReference>
<evidence type="ECO:0000256" key="3">
    <source>
        <dbReference type="ARBA" id="ARBA00018439"/>
    </source>
</evidence>
<keyword evidence="18" id="KW-1185">Reference proteome</keyword>
<comment type="caution">
    <text evidence="17">The sequence shown here is derived from an EMBL/GenBank/DDBJ whole genome shotgun (WGS) entry which is preliminary data.</text>
</comment>
<dbReference type="Proteomes" id="UP000186922">
    <property type="component" value="Unassembled WGS sequence"/>
</dbReference>
<keyword evidence="7" id="KW-0863">Zinc-finger</keyword>
<feature type="compositionally biased region" description="Acidic residues" evidence="14">
    <location>
        <begin position="200"/>
        <end position="211"/>
    </location>
</feature>
<evidence type="ECO:0000313" key="18">
    <source>
        <dbReference type="Proteomes" id="UP000186922"/>
    </source>
</evidence>
<dbReference type="InterPro" id="IPR033411">
    <property type="entry name" value="Ribonuclease_PIN"/>
</dbReference>